<keyword evidence="2" id="KW-1185">Reference proteome</keyword>
<dbReference type="InterPro" id="IPR009367">
    <property type="entry name" value="Elm1-like"/>
</dbReference>
<dbReference type="EMBL" id="FOQD01000028">
    <property type="protein sequence ID" value="SFJ66649.1"/>
    <property type="molecule type" value="Genomic_DNA"/>
</dbReference>
<sequence length="356" mass="39216">MSVSDRPVEPEHSRILQSPALFAGLTSTAAQQAWGITEGAAGMVSQVRGLAQAVGLPHEIKNLTLRMPWKKLWPGFIPVSHRIFAQPEQIRCTPAPRLVISCGRQAVMASLWLKARLGDKVFTVHIQDPKIRTTRFDMVVAPEHDGLTGPNVFCSRGALHHVHRGVLQAAAASPAAAQLKSLNAPFVTVLLGGPNNCYRFTPTELAPLVESLKQAVSRQNVRLAVLPSRRTPPDVVQLFQQAFGAPHFVWDRSTENPYMAALALCSHLVVTGDSVSMVSEGAATEKPLYVFHLPEKRRSRRFRRFHDRFAADGISRPFIGQFDDWTYSSPNPTQQIADLIRSRLGEPDVFSARSAA</sequence>
<organism evidence="1 2">
    <name type="scientific">Planctomicrobium piriforme</name>
    <dbReference type="NCBI Taxonomy" id="1576369"/>
    <lineage>
        <taxon>Bacteria</taxon>
        <taxon>Pseudomonadati</taxon>
        <taxon>Planctomycetota</taxon>
        <taxon>Planctomycetia</taxon>
        <taxon>Planctomycetales</taxon>
        <taxon>Planctomycetaceae</taxon>
        <taxon>Planctomicrobium</taxon>
    </lineage>
</organism>
<dbReference type="PANTHER" id="PTHR33986:SF15">
    <property type="entry name" value="MITOCHONDRIAL FISSION PROTEIN ELM1"/>
    <property type="match status" value="1"/>
</dbReference>
<gene>
    <name evidence="1" type="ORF">SAMN05421753_1289</name>
</gene>
<evidence type="ECO:0000313" key="1">
    <source>
        <dbReference type="EMBL" id="SFJ66649.1"/>
    </source>
</evidence>
<reference evidence="2" key="1">
    <citation type="submission" date="2016-10" db="EMBL/GenBank/DDBJ databases">
        <authorList>
            <person name="Varghese N."/>
            <person name="Submissions S."/>
        </authorList>
    </citation>
    <scope>NUCLEOTIDE SEQUENCE [LARGE SCALE GENOMIC DNA]</scope>
    <source>
        <strain evidence="2">DSM 26348</strain>
    </source>
</reference>
<protein>
    <recommendedName>
        <fullName evidence="3">Nucleoside-diphosphate sugar epimerase</fullName>
    </recommendedName>
</protein>
<dbReference type="PANTHER" id="PTHR33986">
    <property type="entry name" value="OS02G0535700 PROTEIN"/>
    <property type="match status" value="1"/>
</dbReference>
<dbReference type="AlphaFoldDB" id="A0A1I3T8K7"/>
<dbReference type="OrthoDB" id="272235at2"/>
<proteinExistence type="predicted"/>
<dbReference type="STRING" id="1576369.SAMN05421753_1289"/>
<name>A0A1I3T8K7_9PLAN</name>
<accession>A0A1I3T8K7</accession>
<evidence type="ECO:0000313" key="2">
    <source>
        <dbReference type="Proteomes" id="UP000199518"/>
    </source>
</evidence>
<evidence type="ECO:0008006" key="3">
    <source>
        <dbReference type="Google" id="ProtNLM"/>
    </source>
</evidence>
<dbReference type="Pfam" id="PF06258">
    <property type="entry name" value="Mito_fiss_Elm1"/>
    <property type="match status" value="1"/>
</dbReference>
<dbReference type="RefSeq" id="WP_092057078.1">
    <property type="nucleotide sequence ID" value="NZ_FOQD01000028.1"/>
</dbReference>
<dbReference type="Proteomes" id="UP000199518">
    <property type="component" value="Unassembled WGS sequence"/>
</dbReference>